<proteinExistence type="predicted"/>
<gene>
    <name evidence="1" type="ORF">SDC9_130516</name>
</gene>
<sequence>MRIVELDGNVLRKAVDGPVFAFKAQEDILQARAGEEILLLETQFFPRLGGVIRIQHARDILYGIFLKYRKGIFLIVKKFKVKIRNSLALPEAQRADVIRIVAKHGHVVGHGADGHIRKVHQHFMRIPPAAPGIAETRPIIRALNLKSVAERLLKKAIFIADSVAIQRQV</sequence>
<reference evidence="1" key="1">
    <citation type="submission" date="2019-08" db="EMBL/GenBank/DDBJ databases">
        <authorList>
            <person name="Kucharzyk K."/>
            <person name="Murdoch R.W."/>
            <person name="Higgins S."/>
            <person name="Loffler F."/>
        </authorList>
    </citation>
    <scope>NUCLEOTIDE SEQUENCE</scope>
</reference>
<accession>A0A645D479</accession>
<dbReference type="AlphaFoldDB" id="A0A645D479"/>
<dbReference type="EMBL" id="VSSQ01032246">
    <property type="protein sequence ID" value="MPM83452.1"/>
    <property type="molecule type" value="Genomic_DNA"/>
</dbReference>
<organism evidence="1">
    <name type="scientific">bioreactor metagenome</name>
    <dbReference type="NCBI Taxonomy" id="1076179"/>
    <lineage>
        <taxon>unclassified sequences</taxon>
        <taxon>metagenomes</taxon>
        <taxon>ecological metagenomes</taxon>
    </lineage>
</organism>
<comment type="caution">
    <text evidence="1">The sequence shown here is derived from an EMBL/GenBank/DDBJ whole genome shotgun (WGS) entry which is preliminary data.</text>
</comment>
<evidence type="ECO:0000313" key="1">
    <source>
        <dbReference type="EMBL" id="MPM83452.1"/>
    </source>
</evidence>
<protein>
    <submittedName>
        <fullName evidence="1">Uncharacterized protein</fullName>
    </submittedName>
</protein>
<name>A0A645D479_9ZZZZ</name>